<reference evidence="3" key="1">
    <citation type="submission" date="2015-12" db="EMBL/GenBank/DDBJ databases">
        <title>De novo transcriptome assembly of four potential Pierce s Disease insect vectors from Arizona vineyards.</title>
        <authorList>
            <person name="Tassone E.E."/>
        </authorList>
    </citation>
    <scope>NUCLEOTIDE SEQUENCE</scope>
</reference>
<feature type="transmembrane region" description="Helical" evidence="2">
    <location>
        <begin position="70"/>
        <end position="89"/>
    </location>
</feature>
<organism evidence="3">
    <name type="scientific">Clastoptera arizonana</name>
    <name type="common">Arizona spittle bug</name>
    <dbReference type="NCBI Taxonomy" id="38151"/>
    <lineage>
        <taxon>Eukaryota</taxon>
        <taxon>Metazoa</taxon>
        <taxon>Ecdysozoa</taxon>
        <taxon>Arthropoda</taxon>
        <taxon>Hexapoda</taxon>
        <taxon>Insecta</taxon>
        <taxon>Pterygota</taxon>
        <taxon>Neoptera</taxon>
        <taxon>Paraneoptera</taxon>
        <taxon>Hemiptera</taxon>
        <taxon>Auchenorrhyncha</taxon>
        <taxon>Cercopoidea</taxon>
        <taxon>Clastopteridae</taxon>
        <taxon>Clastoptera</taxon>
    </lineage>
</organism>
<gene>
    <name evidence="3" type="ORF">g.13442</name>
</gene>
<evidence type="ECO:0000313" key="3">
    <source>
        <dbReference type="EMBL" id="JAS21534.1"/>
    </source>
</evidence>
<feature type="region of interest" description="Disordered" evidence="1">
    <location>
        <begin position="1"/>
        <end position="21"/>
    </location>
</feature>
<keyword evidence="2" id="KW-0812">Transmembrane</keyword>
<protein>
    <recommendedName>
        <fullName evidence="4">Transmembrane protein</fullName>
    </recommendedName>
</protein>
<evidence type="ECO:0000256" key="2">
    <source>
        <dbReference type="SAM" id="Phobius"/>
    </source>
</evidence>
<evidence type="ECO:0008006" key="4">
    <source>
        <dbReference type="Google" id="ProtNLM"/>
    </source>
</evidence>
<proteinExistence type="predicted"/>
<accession>A0A1B6D775</accession>
<keyword evidence="2" id="KW-0472">Membrane</keyword>
<name>A0A1B6D775_9HEMI</name>
<dbReference type="EMBL" id="GEDC01015764">
    <property type="protein sequence ID" value="JAS21534.1"/>
    <property type="molecule type" value="Transcribed_RNA"/>
</dbReference>
<keyword evidence="2" id="KW-1133">Transmembrane helix</keyword>
<feature type="non-terminal residue" evidence="3">
    <location>
        <position position="100"/>
    </location>
</feature>
<evidence type="ECO:0000256" key="1">
    <source>
        <dbReference type="SAM" id="MobiDB-lite"/>
    </source>
</evidence>
<dbReference type="AlphaFoldDB" id="A0A1B6D775"/>
<sequence length="100" mass="11486">MDEPLKENGKGNFDEEHDKNNFNENELMLIAQQPRRLTEIYKSLPLTDETTCGVGCCKGSFLQRFANKKFYIFIYGITGAIFGASFSYFNGTMSTMEKRF</sequence>